<dbReference type="GO" id="GO:0016874">
    <property type="term" value="F:ligase activity"/>
    <property type="evidence" value="ECO:0007669"/>
    <property type="project" value="UniProtKB-KW"/>
</dbReference>
<evidence type="ECO:0000259" key="2">
    <source>
        <dbReference type="Pfam" id="PF22818"/>
    </source>
</evidence>
<dbReference type="EMBL" id="LT629787">
    <property type="protein sequence ID" value="SDU23874.1"/>
    <property type="molecule type" value="Genomic_DNA"/>
</dbReference>
<dbReference type="STRING" id="1434072.SAMN05216210_2596"/>
<feature type="domain" description="ApeI dehydratase-like" evidence="2">
    <location>
        <begin position="458"/>
        <end position="549"/>
    </location>
</feature>
<evidence type="ECO:0000313" key="4">
    <source>
        <dbReference type="Proteomes" id="UP000243924"/>
    </source>
</evidence>
<gene>
    <name evidence="3" type="ORF">SAMN05216210_2596</name>
</gene>
<dbReference type="InterPro" id="IPR000873">
    <property type="entry name" value="AMP-dep_synth/lig_dom"/>
</dbReference>
<dbReference type="AlphaFoldDB" id="A0A1H2GW82"/>
<evidence type="ECO:0000259" key="1">
    <source>
        <dbReference type="Pfam" id="PF00501"/>
    </source>
</evidence>
<dbReference type="OrthoDB" id="9787658at2"/>
<dbReference type="InterPro" id="IPR045851">
    <property type="entry name" value="AMP-bd_C_sf"/>
</dbReference>
<dbReference type="Pfam" id="PF00501">
    <property type="entry name" value="AMP-binding"/>
    <property type="match status" value="1"/>
</dbReference>
<dbReference type="Gene3D" id="3.30.300.30">
    <property type="match status" value="1"/>
</dbReference>
<dbReference type="InterPro" id="IPR054545">
    <property type="entry name" value="ApeI-like"/>
</dbReference>
<dbReference type="SUPFAM" id="SSF54637">
    <property type="entry name" value="Thioesterase/thiol ester dehydrase-isomerase"/>
    <property type="match status" value="1"/>
</dbReference>
<organism evidence="3 4">
    <name type="scientific">Halopseudomonas salegens</name>
    <dbReference type="NCBI Taxonomy" id="1434072"/>
    <lineage>
        <taxon>Bacteria</taxon>
        <taxon>Pseudomonadati</taxon>
        <taxon>Pseudomonadota</taxon>
        <taxon>Gammaproteobacteria</taxon>
        <taxon>Pseudomonadales</taxon>
        <taxon>Pseudomonadaceae</taxon>
        <taxon>Halopseudomonas</taxon>
    </lineage>
</organism>
<dbReference type="InterPro" id="IPR042099">
    <property type="entry name" value="ANL_N_sf"/>
</dbReference>
<dbReference type="Gene3D" id="3.10.129.10">
    <property type="entry name" value="Hotdog Thioesterase"/>
    <property type="match status" value="1"/>
</dbReference>
<evidence type="ECO:0000313" key="3">
    <source>
        <dbReference type="EMBL" id="SDU23874.1"/>
    </source>
</evidence>
<dbReference type="Pfam" id="PF22818">
    <property type="entry name" value="ApeI-like"/>
    <property type="match status" value="1"/>
</dbReference>
<name>A0A1H2GW82_9GAMM</name>
<accession>A0A1H2GW82</accession>
<sequence length="559" mass="62458">MSFTPLHEMPWRRCAANSPSPGPAWVNLAELNRLIDRWHAWLHGQPDGNWLLINRDPLHFTAALLALWESGRSAVLPADDRPDTLQRIEELVSGNLPALPPEYPADGAVDIPRQLSPSHPAVILFTSGSSGLPVALPKRLEQLDAELQVQSRLWPLGTGAAVISQVSHQHIYGLLTGLLHPLCSGTPFCGNTSHYPEVLLKRLQEASAATLQATVISSPSVLSRLPENLDWNAPPDRLFSSGAPLASTDAQRCESLLQAPVIEIYGSTETGGIAWRQQSRRADWRPLPGVELDFTQPCLAIRSPFLAEPEQWWRHSDHAQPTEQGFQLLGRADRIAKVGGKRISLTRIEHDLQQATGVLTACCSSLDERDGRLVAVVAMEDSCLPHYREQRLQLTRQLRHQLAQSLEPIAIPRLWRFVRQLPSNAQGKLDRSLLEKLFADRHDRTRPRWLGLTTLSPHHARLELEVPEHLVYLEGHFDSYSLVPGVVQIQWAIDLAEEQFACCCQVADMDRLKFQQPLRPGMRFTLELELSASALRFSFDSCEGRHSSGTLKRRAETSA</sequence>
<keyword evidence="4" id="KW-1185">Reference proteome</keyword>
<proteinExistence type="predicted"/>
<feature type="domain" description="AMP-dependent synthetase/ligase" evidence="1">
    <location>
        <begin position="109"/>
        <end position="287"/>
    </location>
</feature>
<dbReference type="Gene3D" id="3.40.50.12780">
    <property type="entry name" value="N-terminal domain of ligase-like"/>
    <property type="match status" value="1"/>
</dbReference>
<dbReference type="PANTHER" id="PTHR45398">
    <property type="match status" value="1"/>
</dbReference>
<keyword evidence="3" id="KW-0436">Ligase</keyword>
<dbReference type="PANTHER" id="PTHR45398:SF1">
    <property type="entry name" value="ENZYME, PUTATIVE (JCVI)-RELATED"/>
    <property type="match status" value="1"/>
</dbReference>
<dbReference type="Proteomes" id="UP000243924">
    <property type="component" value="Chromosome I"/>
</dbReference>
<dbReference type="InterPro" id="IPR029069">
    <property type="entry name" value="HotDog_dom_sf"/>
</dbReference>
<dbReference type="RefSeq" id="WP_092387540.1">
    <property type="nucleotide sequence ID" value="NZ_LT629787.1"/>
</dbReference>
<dbReference type="SUPFAM" id="SSF56801">
    <property type="entry name" value="Acetyl-CoA synthetase-like"/>
    <property type="match status" value="1"/>
</dbReference>
<reference evidence="4" key="1">
    <citation type="submission" date="2016-10" db="EMBL/GenBank/DDBJ databases">
        <authorList>
            <person name="Varghese N."/>
            <person name="Submissions S."/>
        </authorList>
    </citation>
    <scope>NUCLEOTIDE SEQUENCE [LARGE SCALE GENOMIC DNA]</scope>
    <source>
        <strain evidence="4">CECT 8338</strain>
    </source>
</reference>
<protein>
    <submittedName>
        <fullName evidence="3">Acyl-coenzyme A synthetase/AMP-(Fatty) acid ligase</fullName>
    </submittedName>
</protein>